<dbReference type="STRING" id="1867952.MTBPR1_50055"/>
<feature type="signal peptide" evidence="1">
    <location>
        <begin position="1"/>
        <end position="22"/>
    </location>
</feature>
<keyword evidence="1" id="KW-0732">Signal</keyword>
<dbReference type="OrthoDB" id="8112769at2"/>
<dbReference type="Pfam" id="PF09411">
    <property type="entry name" value="PagL"/>
    <property type="match status" value="1"/>
</dbReference>
<evidence type="ECO:0000256" key="1">
    <source>
        <dbReference type="SAM" id="SignalP"/>
    </source>
</evidence>
<keyword evidence="3" id="KW-1185">Reference proteome</keyword>
<accession>A0A1C3RJ62</accession>
<evidence type="ECO:0000313" key="2">
    <source>
        <dbReference type="EMBL" id="SCA57299.1"/>
    </source>
</evidence>
<evidence type="ECO:0000313" key="3">
    <source>
        <dbReference type="Proteomes" id="UP000231658"/>
    </source>
</evidence>
<name>A0A1C3RJ62_9PROT</name>
<protein>
    <recommendedName>
        <fullName evidence="4">Lipid A 3-O-deacylase (PagL)</fullName>
    </recommendedName>
</protein>
<dbReference type="Gene3D" id="2.40.160.20">
    <property type="match status" value="1"/>
</dbReference>
<sequence>MRRLLLSLCTVLLFGFHTSAQADGLVKELKLGVLDHDTDGLWSGFNREGGIDFNAEIILNHDLAFWGGVMSPALGLSVNSQGDTSKAYLDARWQTDLSDNIFFALGVGAAVHNGNNKLTNVNRKALGSKALFHFPLELGYQIDERYSISLFFDHVSNAWTSSPNEGMDTLGIRFGYRF</sequence>
<dbReference type="EMBL" id="FLYE01000044">
    <property type="protein sequence ID" value="SCA57299.1"/>
    <property type="molecule type" value="Genomic_DNA"/>
</dbReference>
<dbReference type="InterPro" id="IPR018550">
    <property type="entry name" value="Lipid-A_deacylase-rel"/>
</dbReference>
<organism evidence="2 3">
    <name type="scientific">Candidatus Terasakiella magnetica</name>
    <dbReference type="NCBI Taxonomy" id="1867952"/>
    <lineage>
        <taxon>Bacteria</taxon>
        <taxon>Pseudomonadati</taxon>
        <taxon>Pseudomonadota</taxon>
        <taxon>Alphaproteobacteria</taxon>
        <taxon>Rhodospirillales</taxon>
        <taxon>Terasakiellaceae</taxon>
        <taxon>Terasakiella</taxon>
    </lineage>
</organism>
<feature type="chain" id="PRO_5008680829" description="Lipid A 3-O-deacylase (PagL)" evidence="1">
    <location>
        <begin position="23"/>
        <end position="178"/>
    </location>
</feature>
<reference evidence="2 3" key="1">
    <citation type="submission" date="2016-07" db="EMBL/GenBank/DDBJ databases">
        <authorList>
            <person name="Lefevre C.T."/>
        </authorList>
    </citation>
    <scope>NUCLEOTIDE SEQUENCE [LARGE SCALE GENOMIC DNA]</scope>
    <source>
        <strain evidence="2">PR1</strain>
    </source>
</reference>
<proteinExistence type="predicted"/>
<evidence type="ECO:0008006" key="4">
    <source>
        <dbReference type="Google" id="ProtNLM"/>
    </source>
</evidence>
<dbReference type="RefSeq" id="WP_069189345.1">
    <property type="nucleotide sequence ID" value="NZ_FLYE01000044.1"/>
</dbReference>
<dbReference type="Proteomes" id="UP000231658">
    <property type="component" value="Unassembled WGS sequence"/>
</dbReference>
<dbReference type="AlphaFoldDB" id="A0A1C3RJ62"/>
<gene>
    <name evidence="2" type="ORF">MTBPR1_50055</name>
</gene>